<dbReference type="Proteomes" id="UP000606786">
    <property type="component" value="Unassembled WGS sequence"/>
</dbReference>
<feature type="compositionally biased region" description="Low complexity" evidence="4">
    <location>
        <begin position="366"/>
        <end position="389"/>
    </location>
</feature>
<feature type="compositionally biased region" description="Polar residues" evidence="4">
    <location>
        <begin position="246"/>
        <end position="255"/>
    </location>
</feature>
<dbReference type="PANTHER" id="PTHR23110">
    <property type="entry name" value="BTB DOMAIN TRANSCRIPTION FACTOR"/>
    <property type="match status" value="1"/>
</dbReference>
<dbReference type="InterPro" id="IPR051095">
    <property type="entry name" value="Dros_DevTransReg"/>
</dbReference>
<keyword evidence="3" id="KW-0862">Zinc</keyword>
<protein>
    <submittedName>
        <fullName evidence="8">(Mediterranean fruit fly) hypothetical protein</fullName>
    </submittedName>
</protein>
<dbReference type="InterPro" id="IPR011333">
    <property type="entry name" value="SKP1/BTB/POZ_sf"/>
</dbReference>
<keyword evidence="5" id="KW-1133">Transmembrane helix</keyword>
<evidence type="ECO:0000256" key="2">
    <source>
        <dbReference type="ARBA" id="ARBA00023242"/>
    </source>
</evidence>
<dbReference type="SUPFAM" id="SSF54695">
    <property type="entry name" value="POZ domain"/>
    <property type="match status" value="1"/>
</dbReference>
<evidence type="ECO:0000313" key="9">
    <source>
        <dbReference type="Proteomes" id="UP000606786"/>
    </source>
</evidence>
<dbReference type="SMART" id="SM00355">
    <property type="entry name" value="ZnF_C2H2"/>
    <property type="match status" value="2"/>
</dbReference>
<dbReference type="PROSITE" id="PS50097">
    <property type="entry name" value="BTB"/>
    <property type="match status" value="1"/>
</dbReference>
<keyword evidence="3" id="KW-0863">Zinc-finger</keyword>
<dbReference type="GO" id="GO:0005634">
    <property type="term" value="C:nucleus"/>
    <property type="evidence" value="ECO:0007669"/>
    <property type="project" value="UniProtKB-SubCell"/>
</dbReference>
<dbReference type="AlphaFoldDB" id="A0A811V7A2"/>
<feature type="region of interest" description="Disordered" evidence="4">
    <location>
        <begin position="360"/>
        <end position="413"/>
    </location>
</feature>
<dbReference type="PANTHER" id="PTHR23110:SF110">
    <property type="entry name" value="AGAP003189-PA"/>
    <property type="match status" value="1"/>
</dbReference>
<evidence type="ECO:0000313" key="8">
    <source>
        <dbReference type="EMBL" id="CAD7005463.1"/>
    </source>
</evidence>
<evidence type="ECO:0000256" key="5">
    <source>
        <dbReference type="SAM" id="Phobius"/>
    </source>
</evidence>
<keyword evidence="5" id="KW-0812">Transmembrane</keyword>
<keyword evidence="5" id="KW-0472">Membrane</keyword>
<gene>
    <name evidence="8" type="ORF">CCAP1982_LOCUS13823</name>
</gene>
<comment type="caution">
    <text evidence="8">The sequence shown here is derived from an EMBL/GenBank/DDBJ whole genome shotgun (WGS) entry which is preliminary data.</text>
</comment>
<feature type="transmembrane region" description="Helical" evidence="5">
    <location>
        <begin position="130"/>
        <end position="149"/>
    </location>
</feature>
<dbReference type="InterPro" id="IPR013087">
    <property type="entry name" value="Znf_C2H2_type"/>
</dbReference>
<dbReference type="GO" id="GO:0048513">
    <property type="term" value="P:animal organ development"/>
    <property type="evidence" value="ECO:0007669"/>
    <property type="project" value="UniProtKB-ARBA"/>
</dbReference>
<dbReference type="GO" id="GO:0008270">
    <property type="term" value="F:zinc ion binding"/>
    <property type="evidence" value="ECO:0007669"/>
    <property type="project" value="UniProtKB-KW"/>
</dbReference>
<keyword evidence="3" id="KW-0479">Metal-binding</keyword>
<feature type="compositionally biased region" description="Polar residues" evidence="4">
    <location>
        <begin position="753"/>
        <end position="764"/>
    </location>
</feature>
<dbReference type="EMBL" id="CAJHJT010000034">
    <property type="protein sequence ID" value="CAD7005463.1"/>
    <property type="molecule type" value="Genomic_DNA"/>
</dbReference>
<feature type="region of interest" description="Disordered" evidence="4">
    <location>
        <begin position="298"/>
        <end position="330"/>
    </location>
</feature>
<dbReference type="InterPro" id="IPR000210">
    <property type="entry name" value="BTB/POZ_dom"/>
</dbReference>
<feature type="region of interest" description="Disordered" evidence="4">
    <location>
        <begin position="182"/>
        <end position="255"/>
    </location>
</feature>
<feature type="domain" description="C2H2-type" evidence="7">
    <location>
        <begin position="551"/>
        <end position="579"/>
    </location>
</feature>
<feature type="region of interest" description="Disordered" evidence="4">
    <location>
        <begin position="721"/>
        <end position="776"/>
    </location>
</feature>
<evidence type="ECO:0000256" key="3">
    <source>
        <dbReference type="PROSITE-ProRule" id="PRU00042"/>
    </source>
</evidence>
<feature type="compositionally biased region" description="Basic and acidic residues" evidence="4">
    <location>
        <begin position="200"/>
        <end position="210"/>
    </location>
</feature>
<accession>A0A811V7A2</accession>
<evidence type="ECO:0000256" key="1">
    <source>
        <dbReference type="ARBA" id="ARBA00004123"/>
    </source>
</evidence>
<dbReference type="OrthoDB" id="6425912at2759"/>
<keyword evidence="9" id="KW-1185">Reference proteome</keyword>
<dbReference type="Gene3D" id="3.30.710.10">
    <property type="entry name" value="Potassium Channel Kv1.1, Chain A"/>
    <property type="match status" value="1"/>
</dbReference>
<reference evidence="8" key="1">
    <citation type="submission" date="2020-11" db="EMBL/GenBank/DDBJ databases">
        <authorList>
            <person name="Whitehead M."/>
        </authorList>
    </citation>
    <scope>NUCLEOTIDE SEQUENCE</scope>
    <source>
        <strain evidence="8">EGII</strain>
    </source>
</reference>
<dbReference type="CDD" id="cd18315">
    <property type="entry name" value="BTB_POZ_BAB-like"/>
    <property type="match status" value="1"/>
</dbReference>
<organism evidence="8 9">
    <name type="scientific">Ceratitis capitata</name>
    <name type="common">Mediterranean fruit fly</name>
    <name type="synonym">Tephritis capitata</name>
    <dbReference type="NCBI Taxonomy" id="7213"/>
    <lineage>
        <taxon>Eukaryota</taxon>
        <taxon>Metazoa</taxon>
        <taxon>Ecdysozoa</taxon>
        <taxon>Arthropoda</taxon>
        <taxon>Hexapoda</taxon>
        <taxon>Insecta</taxon>
        <taxon>Pterygota</taxon>
        <taxon>Neoptera</taxon>
        <taxon>Endopterygota</taxon>
        <taxon>Diptera</taxon>
        <taxon>Brachycera</taxon>
        <taxon>Muscomorpha</taxon>
        <taxon>Tephritoidea</taxon>
        <taxon>Tephritidae</taxon>
        <taxon>Ceratitis</taxon>
        <taxon>Ceratitis</taxon>
    </lineage>
</organism>
<dbReference type="PROSITE" id="PS00028">
    <property type="entry name" value="ZINC_FINGER_C2H2_1"/>
    <property type="match status" value="1"/>
</dbReference>
<feature type="compositionally biased region" description="Low complexity" evidence="4">
    <location>
        <begin position="593"/>
        <end position="619"/>
    </location>
</feature>
<dbReference type="GO" id="GO:0003006">
    <property type="term" value="P:developmental process involved in reproduction"/>
    <property type="evidence" value="ECO:0007669"/>
    <property type="project" value="UniProtKB-ARBA"/>
</dbReference>
<dbReference type="PROSITE" id="PS50157">
    <property type="entry name" value="ZINC_FINGER_C2H2_2"/>
    <property type="match status" value="1"/>
</dbReference>
<dbReference type="GO" id="GO:0048468">
    <property type="term" value="P:cell development"/>
    <property type="evidence" value="ECO:0007669"/>
    <property type="project" value="UniProtKB-ARBA"/>
</dbReference>
<evidence type="ECO:0000259" key="7">
    <source>
        <dbReference type="PROSITE" id="PS50157"/>
    </source>
</evidence>
<dbReference type="Pfam" id="PF00651">
    <property type="entry name" value="BTB"/>
    <property type="match status" value="1"/>
</dbReference>
<name>A0A811V7A2_CERCA</name>
<feature type="compositionally biased region" description="Low complexity" evidence="4">
    <location>
        <begin position="721"/>
        <end position="736"/>
    </location>
</feature>
<proteinExistence type="predicted"/>
<evidence type="ECO:0000259" key="6">
    <source>
        <dbReference type="PROSITE" id="PS50097"/>
    </source>
</evidence>
<sequence length="776" mass="82376">MNINNNSALRWHNHQKNVLKFVLHKTAWMELFHIEVSQNLSKQNHHRVEPSSAFMKLFEQLTVMIFKGVQKLQSTSLLSTLPILLDQSHLTDVTISAEGRTLRAHRVVLSACSTFFLELFRTLDTANHPIIIIPGASFAAIVALLTFMYSGEVNVYEEQIPMLLSLAETLGIKGLADVQNNKTHRRAQTAPPAPPPPTHDFLETLRKDESDTSPSPPSPHPTVSTSMAPPTLPPPLASTVPHTERPTTSPLGNHNAKTIRLRLAAKNTQATQLCAGAIDDGGGGYGAAKRFCLGEKQRQLTGSPGQPHISHLPFPHQPTNSPSPQGHMPHILSHAQSNLQQQKDIKRIDKIVDNLRKTPLSGESAQSTQPQRQSPQQQHLQSHLQTPTLSVKTPLGSNYAPTLPSPHMSGNKAPWSITAAATATAQSQLQQQHHQHALSYLSAEDQVAKLQQQIDQFASCSRSAASTVTTTTSVSGNEPKAHPQADTNLLSTLAEKPATGTASSSNAPNASPQPKPPSNSKLYATCFICHKQLSNQYNLRVHLETHQNVRYACNVCSHVSRSKDALRKHVSYRHPGAPSPCESEARRKRATKAAHASPPVVTVTTPTSSVGSGSGNVTPTSPAAAVSAPFQLNPLNTIATSGGTTAATTSGIGDAVTPTMDAEAQMAAAAQLSSAYMFLPNQFHLAAAAAAAAQHQQQQQQQIQNALDASNATALSFAATAASSVPTTTTTAPAASNGEDGGAGLSVPDSPGGRQQSGASNNSLGAGVDLSPANMP</sequence>
<feature type="domain" description="BTB" evidence="6">
    <location>
        <begin position="91"/>
        <end position="157"/>
    </location>
</feature>
<dbReference type="Gene3D" id="3.30.160.60">
    <property type="entry name" value="Classic Zinc Finger"/>
    <property type="match status" value="1"/>
</dbReference>
<evidence type="ECO:0000256" key="4">
    <source>
        <dbReference type="SAM" id="MobiDB-lite"/>
    </source>
</evidence>
<comment type="subcellular location">
    <subcellularLocation>
        <location evidence="1">Nucleus</location>
    </subcellularLocation>
</comment>
<dbReference type="SMART" id="SM00225">
    <property type="entry name" value="BTB"/>
    <property type="match status" value="1"/>
</dbReference>
<feature type="region of interest" description="Disordered" evidence="4">
    <location>
        <begin position="497"/>
        <end position="518"/>
    </location>
</feature>
<feature type="region of interest" description="Disordered" evidence="4">
    <location>
        <begin position="571"/>
        <end position="619"/>
    </location>
</feature>
<dbReference type="GO" id="GO:0006357">
    <property type="term" value="P:regulation of transcription by RNA polymerase II"/>
    <property type="evidence" value="ECO:0007669"/>
    <property type="project" value="TreeGrafter"/>
</dbReference>
<keyword evidence="2" id="KW-0539">Nucleus</keyword>